<dbReference type="EMBL" id="CAJNBJ010000001">
    <property type="protein sequence ID" value="CAE6702979.1"/>
    <property type="molecule type" value="Genomic_DNA"/>
</dbReference>
<name>A0ABM8QKV9_9BACT</name>
<reference evidence="5 6" key="1">
    <citation type="submission" date="2021-02" db="EMBL/GenBank/DDBJ databases">
        <authorList>
            <person name="Han P."/>
        </authorList>
    </citation>
    <scope>NUCLEOTIDE SEQUENCE [LARGE SCALE GENOMIC DNA]</scope>
    <source>
        <strain evidence="5">Candidatus Nitrospira sp. ZN2</strain>
    </source>
</reference>
<dbReference type="Proteomes" id="UP000675880">
    <property type="component" value="Unassembled WGS sequence"/>
</dbReference>
<keyword evidence="3" id="KW-1133">Transmembrane helix</keyword>
<comment type="subcellular location">
    <subcellularLocation>
        <location evidence="1">Membrane</location>
        <topology evidence="1">Single-pass membrane protein</topology>
    </subcellularLocation>
</comment>
<gene>
    <name evidence="5" type="ORF">NSPZN2_10828</name>
</gene>
<dbReference type="Pfam" id="PF13103">
    <property type="entry name" value="TonB_2"/>
    <property type="match status" value="1"/>
</dbReference>
<comment type="caution">
    <text evidence="5">The sequence shown here is derived from an EMBL/GenBank/DDBJ whole genome shotgun (WGS) entry which is preliminary data.</text>
</comment>
<evidence type="ECO:0000256" key="3">
    <source>
        <dbReference type="ARBA" id="ARBA00022989"/>
    </source>
</evidence>
<dbReference type="InterPro" id="IPR006260">
    <property type="entry name" value="TonB/TolA_C"/>
</dbReference>
<keyword evidence="2" id="KW-0812">Transmembrane</keyword>
<accession>A0ABM8QKV9</accession>
<evidence type="ECO:0000313" key="6">
    <source>
        <dbReference type="Proteomes" id="UP000675880"/>
    </source>
</evidence>
<evidence type="ECO:0000313" key="5">
    <source>
        <dbReference type="EMBL" id="CAE6702979.1"/>
    </source>
</evidence>
<protein>
    <recommendedName>
        <fullName evidence="7">TonB C-terminal domain-containing protein</fullName>
    </recommendedName>
</protein>
<dbReference type="SUPFAM" id="SSF74653">
    <property type="entry name" value="TolA/TonB C-terminal domain"/>
    <property type="match status" value="1"/>
</dbReference>
<proteinExistence type="predicted"/>
<organism evidence="5 6">
    <name type="scientific">Nitrospira defluvii</name>
    <dbReference type="NCBI Taxonomy" id="330214"/>
    <lineage>
        <taxon>Bacteria</taxon>
        <taxon>Pseudomonadati</taxon>
        <taxon>Nitrospirota</taxon>
        <taxon>Nitrospiria</taxon>
        <taxon>Nitrospirales</taxon>
        <taxon>Nitrospiraceae</taxon>
        <taxon>Nitrospira</taxon>
    </lineage>
</organism>
<evidence type="ECO:0000256" key="2">
    <source>
        <dbReference type="ARBA" id="ARBA00022692"/>
    </source>
</evidence>
<sequence length="306" mass="33397">MQLPAPDRFVTPPCSWYRQRSFGLVLAGMLALAGTAPPANGTTVQLAPQDLQIELPADSLFGALPINRRLTIFVHVPNAPAWPGVPLLAQFEIPDTAPYIVPLDMDHDRHGYSATVDLGRLPSTMGTPPKATTIHVLIGRPRGEQVEALLDRTVVITIAIPGYADHRRRPADLSRHLTDGPRQSQRAQTDLALLEGQVEEEDLAGARTLARQEGYWKRLQGLIRQRLHDEAGGRPTNPFQRAPSIGFRLYANGEAQLIEVERSSGDLTLDRAALLAVVNAHPFPPFPPGTTDPFIDVHVEVPPGGH</sequence>
<keyword evidence="6" id="KW-1185">Reference proteome</keyword>
<evidence type="ECO:0008006" key="7">
    <source>
        <dbReference type="Google" id="ProtNLM"/>
    </source>
</evidence>
<dbReference type="RefSeq" id="WP_213040662.1">
    <property type="nucleotide sequence ID" value="NZ_CAJNBJ010000001.1"/>
</dbReference>
<dbReference type="NCBIfam" id="TIGR01352">
    <property type="entry name" value="tonB_Cterm"/>
    <property type="match status" value="1"/>
</dbReference>
<dbReference type="Gene3D" id="3.30.1150.10">
    <property type="match status" value="1"/>
</dbReference>
<evidence type="ECO:0000256" key="1">
    <source>
        <dbReference type="ARBA" id="ARBA00004167"/>
    </source>
</evidence>
<evidence type="ECO:0000256" key="4">
    <source>
        <dbReference type="ARBA" id="ARBA00023136"/>
    </source>
</evidence>
<keyword evidence="4" id="KW-0472">Membrane</keyword>